<reference evidence="2 3" key="1">
    <citation type="submission" date="2016-11" db="EMBL/GenBank/DDBJ databases">
        <title>Whole genomes of Flavobacteriaceae.</title>
        <authorList>
            <person name="Stine C."/>
            <person name="Li C."/>
            <person name="Tadesse D."/>
        </authorList>
    </citation>
    <scope>NUCLEOTIDE SEQUENCE [LARGE SCALE GENOMIC DNA]</scope>
    <source>
        <strain evidence="2 3">CCUG 59446</strain>
    </source>
</reference>
<dbReference type="InterPro" id="IPR041657">
    <property type="entry name" value="HTH_17"/>
</dbReference>
<sequence length="97" mass="11166">MFTTIELPELKKIVEEAILNQLKHFIPVVEQKNPQLLTRKQTADFLCISLPTLHDWTKTGIIQAHRIGNRVLYKFEEINNSLSQINTSTMKGGRYGN</sequence>
<evidence type="ECO:0000313" key="2">
    <source>
        <dbReference type="EMBL" id="OXA98968.1"/>
    </source>
</evidence>
<protein>
    <recommendedName>
        <fullName evidence="1">Helix-turn-helix domain-containing protein</fullName>
    </recommendedName>
</protein>
<proteinExistence type="predicted"/>
<evidence type="ECO:0000259" key="1">
    <source>
        <dbReference type="Pfam" id="PF12728"/>
    </source>
</evidence>
<dbReference type="InterPro" id="IPR009061">
    <property type="entry name" value="DNA-bd_dom_put_sf"/>
</dbReference>
<dbReference type="SUPFAM" id="SSF46955">
    <property type="entry name" value="Putative DNA-binding domain"/>
    <property type="match status" value="1"/>
</dbReference>
<dbReference type="AlphaFoldDB" id="A0A226HYD1"/>
<gene>
    <name evidence="2" type="ORF">B0A75_12930</name>
</gene>
<name>A0A226HYD1_9FLAO</name>
<evidence type="ECO:0000313" key="3">
    <source>
        <dbReference type="Proteomes" id="UP000198336"/>
    </source>
</evidence>
<accession>A0A226HYD1</accession>
<dbReference type="EMBL" id="MUHA01000018">
    <property type="protein sequence ID" value="OXA98968.1"/>
    <property type="molecule type" value="Genomic_DNA"/>
</dbReference>
<dbReference type="Proteomes" id="UP000198336">
    <property type="component" value="Unassembled WGS sequence"/>
</dbReference>
<comment type="caution">
    <text evidence="2">The sequence shown here is derived from an EMBL/GenBank/DDBJ whole genome shotgun (WGS) entry which is preliminary data.</text>
</comment>
<feature type="domain" description="Helix-turn-helix" evidence="1">
    <location>
        <begin position="36"/>
        <end position="79"/>
    </location>
</feature>
<keyword evidence="3" id="KW-1185">Reference proteome</keyword>
<organism evidence="2 3">
    <name type="scientific">Flavobacterium oncorhynchi</name>
    <dbReference type="NCBI Taxonomy" id="728056"/>
    <lineage>
        <taxon>Bacteria</taxon>
        <taxon>Pseudomonadati</taxon>
        <taxon>Bacteroidota</taxon>
        <taxon>Flavobacteriia</taxon>
        <taxon>Flavobacteriales</taxon>
        <taxon>Flavobacteriaceae</taxon>
        <taxon>Flavobacterium</taxon>
    </lineage>
</organism>
<dbReference type="Pfam" id="PF12728">
    <property type="entry name" value="HTH_17"/>
    <property type="match status" value="1"/>
</dbReference>